<protein>
    <submittedName>
        <fullName evidence="1">Uncharacterized protein</fullName>
    </submittedName>
</protein>
<accession>A0A6N3SWA4</accession>
<accession>A0A0D6NMS8</accession>
<dbReference type="AlphaFoldDB" id="A0A0D6NMS8"/>
<sequence>MKNDSISRKPFSIPAHTHQVCEKPVRYFAPVNGSLDFPFVSLDDVLNAMPIPNDQKRIVAEKLSIGEYADAVRVINTNGGQTAIVPHYICNGLIHAFTENGLISPRFGAQITMGSYSAFKSINKGMSAQDRVSAMFSIVKQDRDDDMAIEGDAA</sequence>
<keyword evidence="2" id="KW-1185">Reference proteome</keyword>
<evidence type="ECO:0000313" key="2">
    <source>
        <dbReference type="Proteomes" id="UP000032670"/>
    </source>
</evidence>
<dbReference type="Proteomes" id="UP000032670">
    <property type="component" value="Unassembled WGS sequence"/>
</dbReference>
<gene>
    <name evidence="1" type="ORF">Abor_031_084</name>
</gene>
<dbReference type="GeneID" id="76205053"/>
<evidence type="ECO:0000313" key="1">
    <source>
        <dbReference type="EMBL" id="GAN66918.1"/>
    </source>
</evidence>
<name>A0A0D6NMS8_9PROT</name>
<organism evidence="1 2">
    <name type="scientific">Acetobacter orientalis</name>
    <dbReference type="NCBI Taxonomy" id="146474"/>
    <lineage>
        <taxon>Bacteria</taxon>
        <taxon>Pseudomonadati</taxon>
        <taxon>Pseudomonadota</taxon>
        <taxon>Alphaproteobacteria</taxon>
        <taxon>Acetobacterales</taxon>
        <taxon>Acetobacteraceae</taxon>
        <taxon>Acetobacter</taxon>
    </lineage>
</organism>
<dbReference type="STRING" id="1231341.Abor_031_084"/>
<dbReference type="EMBL" id="BAMX01000031">
    <property type="protein sequence ID" value="GAN66918.1"/>
    <property type="molecule type" value="Genomic_DNA"/>
</dbReference>
<reference evidence="1 2" key="1">
    <citation type="submission" date="2012-11" db="EMBL/GenBank/DDBJ databases">
        <title>Whole genome sequence of Acetobacter orientalis 21F-2.</title>
        <authorList>
            <person name="Azuma Y."/>
            <person name="Higashiura N."/>
            <person name="Hirakawa H."/>
            <person name="Matsushita K."/>
        </authorList>
    </citation>
    <scope>NUCLEOTIDE SEQUENCE [LARGE SCALE GENOMIC DNA]</scope>
    <source>
        <strain evidence="1 2">21F-2</strain>
    </source>
</reference>
<dbReference type="RefSeq" id="WP_048841956.1">
    <property type="nucleotide sequence ID" value="NZ_BAMX01000031.1"/>
</dbReference>
<comment type="caution">
    <text evidence="1">The sequence shown here is derived from an EMBL/GenBank/DDBJ whole genome shotgun (WGS) entry which is preliminary data.</text>
</comment>
<proteinExistence type="predicted"/>